<dbReference type="InterPro" id="IPR028889">
    <property type="entry name" value="USP"/>
</dbReference>
<dbReference type="Pfam" id="PF00443">
    <property type="entry name" value="UCH"/>
    <property type="match status" value="1"/>
</dbReference>
<dbReference type="InterPro" id="IPR038765">
    <property type="entry name" value="Papain-like_cys_pep_sf"/>
</dbReference>
<evidence type="ECO:0000256" key="6">
    <source>
        <dbReference type="ARBA" id="ARBA00022807"/>
    </source>
</evidence>
<accession>A0A8H3TWC5</accession>
<dbReference type="GO" id="GO:0005634">
    <property type="term" value="C:nucleus"/>
    <property type="evidence" value="ECO:0007669"/>
    <property type="project" value="TreeGrafter"/>
</dbReference>
<dbReference type="AlphaFoldDB" id="A0A8H3TWC5"/>
<evidence type="ECO:0000313" key="10">
    <source>
        <dbReference type="Proteomes" id="UP000620104"/>
    </source>
</evidence>
<feature type="compositionally biased region" description="Basic residues" evidence="7">
    <location>
        <begin position="30"/>
        <end position="40"/>
    </location>
</feature>
<dbReference type="EC" id="3.4.19.12" evidence="2"/>
<feature type="region of interest" description="Disordered" evidence="7">
    <location>
        <begin position="1"/>
        <end position="50"/>
    </location>
</feature>
<gene>
    <name evidence="9" type="ORF">NliqN6_4503</name>
</gene>
<feature type="region of interest" description="Disordered" evidence="7">
    <location>
        <begin position="563"/>
        <end position="695"/>
    </location>
</feature>
<feature type="region of interest" description="Disordered" evidence="7">
    <location>
        <begin position="928"/>
        <end position="964"/>
    </location>
</feature>
<feature type="compositionally biased region" description="Low complexity" evidence="7">
    <location>
        <begin position="1"/>
        <end position="11"/>
    </location>
</feature>
<dbReference type="EMBL" id="BLZA01000028">
    <property type="protein sequence ID" value="GHJ88101.1"/>
    <property type="molecule type" value="Genomic_DNA"/>
</dbReference>
<dbReference type="Gene3D" id="3.90.70.10">
    <property type="entry name" value="Cysteine proteinases"/>
    <property type="match status" value="1"/>
</dbReference>
<dbReference type="PROSITE" id="PS50235">
    <property type="entry name" value="USP_3"/>
    <property type="match status" value="1"/>
</dbReference>
<keyword evidence="5" id="KW-0378">Hydrolase</keyword>
<evidence type="ECO:0000256" key="1">
    <source>
        <dbReference type="ARBA" id="ARBA00000707"/>
    </source>
</evidence>
<feature type="compositionally biased region" description="Gly residues" evidence="7">
    <location>
        <begin position="12"/>
        <end position="23"/>
    </location>
</feature>
<feature type="domain" description="USP" evidence="8">
    <location>
        <begin position="783"/>
        <end position="1195"/>
    </location>
</feature>
<evidence type="ECO:0000256" key="7">
    <source>
        <dbReference type="SAM" id="MobiDB-lite"/>
    </source>
</evidence>
<feature type="compositionally biased region" description="Low complexity" evidence="7">
    <location>
        <begin position="627"/>
        <end position="644"/>
    </location>
</feature>
<evidence type="ECO:0000256" key="4">
    <source>
        <dbReference type="ARBA" id="ARBA00022786"/>
    </source>
</evidence>
<evidence type="ECO:0000256" key="5">
    <source>
        <dbReference type="ARBA" id="ARBA00022801"/>
    </source>
</evidence>
<dbReference type="InterPro" id="IPR001394">
    <property type="entry name" value="Peptidase_C19_UCH"/>
</dbReference>
<feature type="compositionally biased region" description="Basic and acidic residues" evidence="7">
    <location>
        <begin position="563"/>
        <end position="584"/>
    </location>
</feature>
<evidence type="ECO:0000256" key="3">
    <source>
        <dbReference type="ARBA" id="ARBA00022670"/>
    </source>
</evidence>
<evidence type="ECO:0000256" key="2">
    <source>
        <dbReference type="ARBA" id="ARBA00012759"/>
    </source>
</evidence>
<name>A0A8H3TWC5_9TREE</name>
<dbReference type="GO" id="GO:0004843">
    <property type="term" value="F:cysteine-type deubiquitinase activity"/>
    <property type="evidence" value="ECO:0007669"/>
    <property type="project" value="UniProtKB-EC"/>
</dbReference>
<keyword evidence="6" id="KW-0788">Thiol protease</keyword>
<proteinExistence type="predicted"/>
<dbReference type="CDD" id="cd02257">
    <property type="entry name" value="Peptidase_C19"/>
    <property type="match status" value="1"/>
</dbReference>
<organism evidence="9 10">
    <name type="scientific">Naganishia liquefaciens</name>
    <dbReference type="NCBI Taxonomy" id="104408"/>
    <lineage>
        <taxon>Eukaryota</taxon>
        <taxon>Fungi</taxon>
        <taxon>Dikarya</taxon>
        <taxon>Basidiomycota</taxon>
        <taxon>Agaricomycotina</taxon>
        <taxon>Tremellomycetes</taxon>
        <taxon>Filobasidiales</taxon>
        <taxon>Filobasidiaceae</taxon>
        <taxon>Naganishia</taxon>
    </lineage>
</organism>
<feature type="compositionally biased region" description="Basic and acidic residues" evidence="7">
    <location>
        <begin position="936"/>
        <end position="952"/>
    </location>
</feature>
<feature type="compositionally biased region" description="Low complexity" evidence="7">
    <location>
        <begin position="675"/>
        <end position="686"/>
    </location>
</feature>
<evidence type="ECO:0000259" key="8">
    <source>
        <dbReference type="PROSITE" id="PS50235"/>
    </source>
</evidence>
<comment type="catalytic activity">
    <reaction evidence="1">
        <text>Thiol-dependent hydrolysis of ester, thioester, amide, peptide and isopeptide bonds formed by the C-terminal Gly of ubiquitin (a 76-residue protein attached to proteins as an intracellular targeting signal).</text>
        <dbReference type="EC" id="3.4.19.12"/>
    </reaction>
</comment>
<dbReference type="PROSITE" id="PS00973">
    <property type="entry name" value="USP_2"/>
    <property type="match status" value="1"/>
</dbReference>
<dbReference type="PANTHER" id="PTHR24006:SF687">
    <property type="entry name" value="UBIQUITIN CARBOXYL-TERMINAL HYDROLASE 10"/>
    <property type="match status" value="1"/>
</dbReference>
<dbReference type="Proteomes" id="UP000620104">
    <property type="component" value="Unassembled WGS sequence"/>
</dbReference>
<dbReference type="GO" id="GO:0006508">
    <property type="term" value="P:proteolysis"/>
    <property type="evidence" value="ECO:0007669"/>
    <property type="project" value="UniProtKB-KW"/>
</dbReference>
<dbReference type="PROSITE" id="PS00972">
    <property type="entry name" value="USP_1"/>
    <property type="match status" value="1"/>
</dbReference>
<feature type="region of interest" description="Disordered" evidence="7">
    <location>
        <begin position="511"/>
        <end position="533"/>
    </location>
</feature>
<dbReference type="SUPFAM" id="SSF54001">
    <property type="entry name" value="Cysteine proteinases"/>
    <property type="match status" value="1"/>
</dbReference>
<keyword evidence="3" id="KW-0645">Protease</keyword>
<feature type="compositionally biased region" description="Low complexity" evidence="7">
    <location>
        <begin position="41"/>
        <end position="50"/>
    </location>
</feature>
<keyword evidence="10" id="KW-1185">Reference proteome</keyword>
<feature type="region of interest" description="Disordered" evidence="7">
    <location>
        <begin position="341"/>
        <end position="423"/>
    </location>
</feature>
<sequence>MNGNVAGAATTSGGGGGGGGPNAGTGTRHPSNRHPFHPHHQAPAFHPQGHYAGGGAGANAYAGNSGGYVGAQTAGGSFVGPTAGYRGYEFVPAQQQQQQYMGVQQQQAYGGYAQMGAQGYFYPAAGNAPMAPGMFSGGGAGAGYAGMGGNGMMGALPGAMQNGAQQQQGPSRYPSFTPMGNPNNPAGGVNGSAGHMPPTSPYPAYQHAVSTSPSMASESVTTATTPAPINGTAAQNPGPNGMAMPSYGLEQNPYAHLHQQHAAHPHLNPYANMPYGNGNFYQPYAPIHQQLGATPISPAMMHSQAHPPPAVVTPKINPNRPTYGYPVLPNPTSTVQAPVRKPVSIASPSTRPSVSDGTSGGHLNGYVVSHEASADVERESSDEEDAAAGSDSEPVFASINRAVAPKAKKSKRKASGAEERIVSQKEVPVANNVETKPAETQTPVDTPPVTDSFVDGVTNDLAHSGARPPPWVANGRPYPIETAPGVVFQRKTPFPARLYPEIKHWEHVESRAKSAPVGGKHRQQRKPVALRQRRQIADSAEQTFGEVTQEMMTQVAKKVAVRDAQQKQEQHREQAEQTKEEVILETKTPGEASGETAEARAESPAPTQATSKAQPAAENPTVEAPIAPTTTNASQPTTAAPSATEDSPAPTPAPVKAAPKSWAALLRTAAPRQTPSAASPAISSPAGTVPPSNVTSPRLAQAAIVEDVAGSSDSQPAQKAIIVPEGASAAAVAPTPVVPAKPTNAWGSRPMIVPDQLDLGKLLAEGLDERTRASLKKVTSVPRGLINTGNMCFANSILQVLAYCVPFASLLEELGKRSIADLGRRTPLTEAIIIFLREFAATDSRESTSSASTSQLSASEKQRAQSGQFIREPFVPSFVYEAMKENKRFDSMRRGHQEDAEEFFGFLLETVHEEFLYMQSRYESRNTGGGYGRVSAKADDVEARNGDEREVARPVSPGAAGGDGWLEVGKKQKVNVVRTTESKDSAVSRLFGGKLRSVLHTPGQKDSITLEPYQPLQLDISAPIVHTITDALLHLHEPEVIPGVWSASKGVNVDATKQVFVENVPPILILHLKRFLYDAEQQRVVKKSKPVAYASELTIPNEVLSPARRVQGKSLRYKLFGVVYHHGTSATGGHYTAAVLRQDASGWLHLDDESVEEVTQEQVVVGKDAAERGQAGDIGRGKREKCAYLLFYQRMD</sequence>
<keyword evidence="4" id="KW-0833">Ubl conjugation pathway</keyword>
<reference evidence="9" key="1">
    <citation type="submission" date="2020-07" db="EMBL/GenBank/DDBJ databases">
        <title>Draft Genome Sequence of a Deep-Sea Yeast, Naganishia (Cryptococcus) liquefaciens strain N6.</title>
        <authorList>
            <person name="Han Y.W."/>
            <person name="Kajitani R."/>
            <person name="Morimoto H."/>
            <person name="Parhat M."/>
            <person name="Tsubouchi H."/>
            <person name="Bakenova O."/>
            <person name="Ogata M."/>
            <person name="Argunhan B."/>
            <person name="Aoki R."/>
            <person name="Kajiwara S."/>
            <person name="Itoh T."/>
            <person name="Iwasaki H."/>
        </authorList>
    </citation>
    <scope>NUCLEOTIDE SEQUENCE</scope>
    <source>
        <strain evidence="9">N6</strain>
    </source>
</reference>
<protein>
    <recommendedName>
        <fullName evidence="2">ubiquitinyl hydrolase 1</fullName>
        <ecNumber evidence="2">3.4.19.12</ecNumber>
    </recommendedName>
</protein>
<feature type="compositionally biased region" description="Polar residues" evidence="7">
    <location>
        <begin position="346"/>
        <end position="357"/>
    </location>
</feature>
<dbReference type="InterPro" id="IPR018200">
    <property type="entry name" value="USP_CS"/>
</dbReference>
<dbReference type="GO" id="GO:0016579">
    <property type="term" value="P:protein deubiquitination"/>
    <property type="evidence" value="ECO:0007669"/>
    <property type="project" value="InterPro"/>
</dbReference>
<dbReference type="OrthoDB" id="429671at2759"/>
<dbReference type="InterPro" id="IPR050164">
    <property type="entry name" value="Peptidase_C19"/>
</dbReference>
<evidence type="ECO:0000313" key="9">
    <source>
        <dbReference type="EMBL" id="GHJ88101.1"/>
    </source>
</evidence>
<dbReference type="PANTHER" id="PTHR24006">
    <property type="entry name" value="UBIQUITIN CARBOXYL-TERMINAL HYDROLASE"/>
    <property type="match status" value="1"/>
</dbReference>
<dbReference type="GO" id="GO:0005829">
    <property type="term" value="C:cytosol"/>
    <property type="evidence" value="ECO:0007669"/>
    <property type="project" value="TreeGrafter"/>
</dbReference>
<comment type="caution">
    <text evidence="9">The sequence shown here is derived from an EMBL/GenBank/DDBJ whole genome shotgun (WGS) entry which is preliminary data.</text>
</comment>